<keyword evidence="1" id="KW-0472">Membrane</keyword>
<dbReference type="EMBL" id="VOOR01000016">
    <property type="protein sequence ID" value="TXB63408.1"/>
    <property type="molecule type" value="Genomic_DNA"/>
</dbReference>
<evidence type="ECO:0000313" key="5">
    <source>
        <dbReference type="Proteomes" id="UP000321580"/>
    </source>
</evidence>
<keyword evidence="2" id="KW-0175">Coiled coil</keyword>
<feature type="coiled-coil region" evidence="2">
    <location>
        <begin position="24"/>
        <end position="97"/>
    </location>
</feature>
<evidence type="ECO:0000259" key="3">
    <source>
        <dbReference type="PROSITE" id="PS51123"/>
    </source>
</evidence>
<dbReference type="InterPro" id="IPR006665">
    <property type="entry name" value="OmpA-like"/>
</dbReference>
<reference evidence="4 5" key="1">
    <citation type="submission" date="2019-08" db="EMBL/GenBank/DDBJ databases">
        <title>Genome of Phaeodactylibacter luteus.</title>
        <authorList>
            <person name="Bowman J.P."/>
        </authorList>
    </citation>
    <scope>NUCLEOTIDE SEQUENCE [LARGE SCALE GENOMIC DNA]</scope>
    <source>
        <strain evidence="4 5">KCTC 42180</strain>
    </source>
</reference>
<accession>A0A5C6RM18</accession>
<dbReference type="CDD" id="cd07185">
    <property type="entry name" value="OmpA_C-like"/>
    <property type="match status" value="1"/>
</dbReference>
<dbReference type="GO" id="GO:0016020">
    <property type="term" value="C:membrane"/>
    <property type="evidence" value="ECO:0007669"/>
    <property type="project" value="UniProtKB-UniRule"/>
</dbReference>
<dbReference type="Pfam" id="PF00691">
    <property type="entry name" value="OmpA"/>
    <property type="match status" value="1"/>
</dbReference>
<keyword evidence="5" id="KW-1185">Reference proteome</keyword>
<organism evidence="4 5">
    <name type="scientific">Phaeodactylibacter luteus</name>
    <dbReference type="NCBI Taxonomy" id="1564516"/>
    <lineage>
        <taxon>Bacteria</taxon>
        <taxon>Pseudomonadati</taxon>
        <taxon>Bacteroidota</taxon>
        <taxon>Saprospiria</taxon>
        <taxon>Saprospirales</taxon>
        <taxon>Haliscomenobacteraceae</taxon>
        <taxon>Phaeodactylibacter</taxon>
    </lineage>
</organism>
<dbReference type="InterPro" id="IPR036737">
    <property type="entry name" value="OmpA-like_sf"/>
</dbReference>
<dbReference type="PROSITE" id="PS51123">
    <property type="entry name" value="OMPA_2"/>
    <property type="match status" value="1"/>
</dbReference>
<gene>
    <name evidence="4" type="ORF">FRY97_09560</name>
</gene>
<dbReference type="Gene3D" id="3.30.1330.60">
    <property type="entry name" value="OmpA-like domain"/>
    <property type="match status" value="1"/>
</dbReference>
<dbReference type="Proteomes" id="UP000321580">
    <property type="component" value="Unassembled WGS sequence"/>
</dbReference>
<evidence type="ECO:0000313" key="4">
    <source>
        <dbReference type="EMBL" id="TXB63408.1"/>
    </source>
</evidence>
<dbReference type="SUPFAM" id="SSF103088">
    <property type="entry name" value="OmpA-like"/>
    <property type="match status" value="1"/>
</dbReference>
<evidence type="ECO:0000256" key="2">
    <source>
        <dbReference type="SAM" id="Coils"/>
    </source>
</evidence>
<dbReference type="SUPFAM" id="SSF46966">
    <property type="entry name" value="Spectrin repeat"/>
    <property type="match status" value="1"/>
</dbReference>
<name>A0A5C6RM18_9BACT</name>
<dbReference type="PANTHER" id="PTHR30329:SF21">
    <property type="entry name" value="LIPOPROTEIN YIAD-RELATED"/>
    <property type="match status" value="1"/>
</dbReference>
<proteinExistence type="predicted"/>
<comment type="caution">
    <text evidence="4">The sequence shown here is derived from an EMBL/GenBank/DDBJ whole genome shotgun (WGS) entry which is preliminary data.</text>
</comment>
<dbReference type="RefSeq" id="WP_147167233.1">
    <property type="nucleotide sequence ID" value="NZ_VOOR01000016.1"/>
</dbReference>
<evidence type="ECO:0000256" key="1">
    <source>
        <dbReference type="PROSITE-ProRule" id="PRU00473"/>
    </source>
</evidence>
<dbReference type="PANTHER" id="PTHR30329">
    <property type="entry name" value="STATOR ELEMENT OF FLAGELLAR MOTOR COMPLEX"/>
    <property type="match status" value="1"/>
</dbReference>
<feature type="domain" description="OmpA-like" evidence="3">
    <location>
        <begin position="126"/>
        <end position="248"/>
    </location>
</feature>
<protein>
    <submittedName>
        <fullName evidence="4">OmpA family protein</fullName>
    </submittedName>
</protein>
<dbReference type="AlphaFoldDB" id="A0A5C6RM18"/>
<sequence>MKTRLLIGALCSLSVFPACNKDKITGLEREVKEKEKQIEQLEAQVQHLQFTNNSLLDRMSDLSIVNKEGAESIRQSLQNINQQYAFIEDLTNRIQEKDSLNLALVMNLKRSLDDVRDEDVTVEVRGGMVHVSISDKLLFESGSATVTSQARSVLGKVATVVSDHKDLNIMVEGHTDDIPISGSCMKDNWDLSVKRATAVVRVLEQEHYVVPKRMIAAGRSSYLPKADNGTPEGRSKNRRTEILIMPRLDQFFQLLEPVAVAD</sequence>
<dbReference type="OrthoDB" id="9815217at2"/>
<dbReference type="InterPro" id="IPR050330">
    <property type="entry name" value="Bact_OuterMem_StrucFunc"/>
</dbReference>